<proteinExistence type="predicted"/>
<dbReference type="AlphaFoldDB" id="A0A0D8IC43"/>
<protein>
    <submittedName>
        <fullName evidence="1">Uncharacterized protein</fullName>
    </submittedName>
</protein>
<dbReference type="Proteomes" id="UP000035704">
    <property type="component" value="Chromosome"/>
</dbReference>
<accession>A0A0D8IC43</accession>
<reference evidence="1 2" key="1">
    <citation type="submission" date="2014-10" db="EMBL/GenBank/DDBJ databases">
        <title>Genome sequence of Clostridium aceticum DSM 1496.</title>
        <authorList>
            <person name="Poehlein A."/>
            <person name="Schiel-Bengelsdorf B."/>
            <person name="Gottschalk G."/>
            <person name="Duerre P."/>
            <person name="Daniel R."/>
        </authorList>
    </citation>
    <scope>NUCLEOTIDE SEQUENCE [LARGE SCALE GENOMIC DNA]</scope>
    <source>
        <strain evidence="1 2">DSM 1496</strain>
    </source>
</reference>
<dbReference type="OrthoDB" id="1957900at2"/>
<keyword evidence="2" id="KW-1185">Reference proteome</keyword>
<dbReference type="RefSeq" id="WP_044824211.1">
    <property type="nucleotide sequence ID" value="NZ_CP009687.1"/>
</dbReference>
<evidence type="ECO:0000313" key="2">
    <source>
        <dbReference type="Proteomes" id="UP000035704"/>
    </source>
</evidence>
<dbReference type="KEGG" id="cace:CACET_c33360"/>
<gene>
    <name evidence="1" type="ORF">CACET_c33360</name>
</gene>
<name>A0A0D8IC43_9CLOT</name>
<dbReference type="STRING" id="84022.CACET_c33360"/>
<sequence>MDKNKIYTMICTCIGATITWYINHKMGYGPIVANGLVGVLAAILLPAPLAAATYIASFVGMSGFAVLSSPMAAAIGGIINGIVLIFSGEVYAGIGGKGGTTAAMSVQVTRAIMNLFV</sequence>
<organism evidence="1 2">
    <name type="scientific">Clostridium aceticum</name>
    <dbReference type="NCBI Taxonomy" id="84022"/>
    <lineage>
        <taxon>Bacteria</taxon>
        <taxon>Bacillati</taxon>
        <taxon>Bacillota</taxon>
        <taxon>Clostridia</taxon>
        <taxon>Eubacteriales</taxon>
        <taxon>Clostridiaceae</taxon>
        <taxon>Clostridium</taxon>
    </lineage>
</organism>
<dbReference type="PATRIC" id="fig|84022.5.peg.3527"/>
<dbReference type="EMBL" id="CP009687">
    <property type="protein sequence ID" value="AKL96780.1"/>
    <property type="molecule type" value="Genomic_DNA"/>
</dbReference>
<evidence type="ECO:0000313" key="1">
    <source>
        <dbReference type="EMBL" id="AKL96780.1"/>
    </source>
</evidence>